<dbReference type="AlphaFoldDB" id="A0A517ZMP6"/>
<accession>A0A517ZMP6</accession>
<dbReference type="PANTHER" id="PTHR30466">
    <property type="entry name" value="FLAVIN REDUCTASE"/>
    <property type="match status" value="1"/>
</dbReference>
<evidence type="ECO:0000259" key="3">
    <source>
        <dbReference type="SMART" id="SM00903"/>
    </source>
</evidence>
<dbReference type="InterPro" id="IPR050268">
    <property type="entry name" value="NADH-dep_flavin_reductase"/>
</dbReference>
<dbReference type="Pfam" id="PF01613">
    <property type="entry name" value="Flavin_Reduct"/>
    <property type="match status" value="1"/>
</dbReference>
<dbReference type="InterPro" id="IPR002563">
    <property type="entry name" value="Flavin_Rdtase-like_dom"/>
</dbReference>
<feature type="domain" description="Flavin reductase like" evidence="3">
    <location>
        <begin position="13"/>
        <end position="163"/>
    </location>
</feature>
<evidence type="ECO:0000313" key="5">
    <source>
        <dbReference type="Proteomes" id="UP000319383"/>
    </source>
</evidence>
<dbReference type="EC" id="1.-.-.-" evidence="4"/>
<name>A0A517ZMP6_9PLAN</name>
<dbReference type="Gene3D" id="2.30.110.10">
    <property type="entry name" value="Electron Transport, Fmn-binding Protein, Chain A"/>
    <property type="match status" value="1"/>
</dbReference>
<gene>
    <name evidence="4" type="primary">dfa1</name>
    <name evidence="4" type="ORF">Mal52_22250</name>
</gene>
<dbReference type="RefSeq" id="WP_197534807.1">
    <property type="nucleotide sequence ID" value="NZ_CP036276.1"/>
</dbReference>
<sequence length="164" mass="17604">MADEKNSELAQVLGRIPSGVFILTCGDDNGNTTGMLASWVQQAAFEPPMISVVVKEGRYVNDWLGQTGQAVVNVISESQKQLLGHFGRGFEPDQPAFEGLEITTGETGLPILTDGLGYLEGEVVESLAAGDHRVYLLKVIAAGSGPRLADESPMIHIRKNGFNY</sequence>
<dbReference type="InterPro" id="IPR012349">
    <property type="entry name" value="Split_barrel_FMN-bd"/>
</dbReference>
<keyword evidence="5" id="KW-1185">Reference proteome</keyword>
<protein>
    <submittedName>
        <fullName evidence="4">Diflavin flavoprotein A 1</fullName>
        <ecNumber evidence="4">1.-.-.-</ecNumber>
    </submittedName>
</protein>
<dbReference type="SMART" id="SM00903">
    <property type="entry name" value="Flavin_Reduct"/>
    <property type="match status" value="1"/>
</dbReference>
<dbReference type="Proteomes" id="UP000319383">
    <property type="component" value="Chromosome"/>
</dbReference>
<evidence type="ECO:0000256" key="1">
    <source>
        <dbReference type="ARBA" id="ARBA00008898"/>
    </source>
</evidence>
<reference evidence="4 5" key="1">
    <citation type="submission" date="2019-02" db="EMBL/GenBank/DDBJ databases">
        <title>Deep-cultivation of Planctomycetes and their phenomic and genomic characterization uncovers novel biology.</title>
        <authorList>
            <person name="Wiegand S."/>
            <person name="Jogler M."/>
            <person name="Boedeker C."/>
            <person name="Pinto D."/>
            <person name="Vollmers J."/>
            <person name="Rivas-Marin E."/>
            <person name="Kohn T."/>
            <person name="Peeters S.H."/>
            <person name="Heuer A."/>
            <person name="Rast P."/>
            <person name="Oberbeckmann S."/>
            <person name="Bunk B."/>
            <person name="Jeske O."/>
            <person name="Meyerdierks A."/>
            <person name="Storesund J.E."/>
            <person name="Kallscheuer N."/>
            <person name="Luecker S."/>
            <person name="Lage O.M."/>
            <person name="Pohl T."/>
            <person name="Merkel B.J."/>
            <person name="Hornburger P."/>
            <person name="Mueller R.-W."/>
            <person name="Bruemmer F."/>
            <person name="Labrenz M."/>
            <person name="Spormann A.M."/>
            <person name="Op den Camp H."/>
            <person name="Overmann J."/>
            <person name="Amann R."/>
            <person name="Jetten M.S.M."/>
            <person name="Mascher T."/>
            <person name="Medema M.H."/>
            <person name="Devos D.P."/>
            <person name="Kaster A.-K."/>
            <person name="Ovreas L."/>
            <person name="Rohde M."/>
            <person name="Galperin M.Y."/>
            <person name="Jogler C."/>
        </authorList>
    </citation>
    <scope>NUCLEOTIDE SEQUENCE [LARGE SCALE GENOMIC DNA]</scope>
    <source>
        <strain evidence="4 5">Mal52</strain>
    </source>
</reference>
<dbReference type="PANTHER" id="PTHR30466:SF11">
    <property type="entry name" value="FLAVIN-DEPENDENT MONOOXYGENASE, REDUCTASE SUBUNIT HSAB"/>
    <property type="match status" value="1"/>
</dbReference>
<dbReference type="GO" id="GO:0042602">
    <property type="term" value="F:riboflavin reductase (NADPH) activity"/>
    <property type="evidence" value="ECO:0007669"/>
    <property type="project" value="TreeGrafter"/>
</dbReference>
<dbReference type="KEGG" id="sdyn:Mal52_22250"/>
<evidence type="ECO:0000256" key="2">
    <source>
        <dbReference type="ARBA" id="ARBA00023002"/>
    </source>
</evidence>
<dbReference type="GO" id="GO:0010181">
    <property type="term" value="F:FMN binding"/>
    <property type="evidence" value="ECO:0007669"/>
    <property type="project" value="InterPro"/>
</dbReference>
<comment type="similarity">
    <text evidence="1">Belongs to the non-flavoprotein flavin reductase family.</text>
</comment>
<proteinExistence type="inferred from homology"/>
<keyword evidence="2 4" id="KW-0560">Oxidoreductase</keyword>
<dbReference type="EMBL" id="CP036276">
    <property type="protein sequence ID" value="QDU43749.1"/>
    <property type="molecule type" value="Genomic_DNA"/>
</dbReference>
<dbReference type="SUPFAM" id="SSF50475">
    <property type="entry name" value="FMN-binding split barrel"/>
    <property type="match status" value="1"/>
</dbReference>
<evidence type="ECO:0000313" key="4">
    <source>
        <dbReference type="EMBL" id="QDU43749.1"/>
    </source>
</evidence>
<organism evidence="4 5">
    <name type="scientific">Symmachiella dynata</name>
    <dbReference type="NCBI Taxonomy" id="2527995"/>
    <lineage>
        <taxon>Bacteria</taxon>
        <taxon>Pseudomonadati</taxon>
        <taxon>Planctomycetota</taxon>
        <taxon>Planctomycetia</taxon>
        <taxon>Planctomycetales</taxon>
        <taxon>Planctomycetaceae</taxon>
        <taxon>Symmachiella</taxon>
    </lineage>
</organism>